<sequence length="192" mass="20424">MSAAHDFRTPFLGAAAAALLVLTGAGSAAMASPTTLADVGEPSQTELDDSIDDLDENTTDLLENTAEVETTETDGSETTISLSSDILFDFDSSTVKDAAKTRIRELVADIPDGARIEVHGHTDSKGDDDYNQSLSEDRAQAVADVISDERSDVELDVEGYGETQPVAPNESRGEDDPDGRAENRRVEIAYEG</sequence>
<feature type="signal peptide" evidence="6">
    <location>
        <begin position="1"/>
        <end position="31"/>
    </location>
</feature>
<keyword evidence="6" id="KW-0732">Signal</keyword>
<comment type="subcellular location">
    <subcellularLocation>
        <location evidence="1">Cell outer membrane</location>
    </subcellularLocation>
</comment>
<dbReference type="InterPro" id="IPR050330">
    <property type="entry name" value="Bact_OuterMem_StrucFunc"/>
</dbReference>
<reference evidence="9" key="1">
    <citation type="journal article" date="2019" name="Int. J. Syst. Evol. Microbiol.">
        <title>The Global Catalogue of Microorganisms (GCM) 10K type strain sequencing project: providing services to taxonomists for standard genome sequencing and annotation.</title>
        <authorList>
            <consortium name="The Broad Institute Genomics Platform"/>
            <consortium name="The Broad Institute Genome Sequencing Center for Infectious Disease"/>
            <person name="Wu L."/>
            <person name="Ma J."/>
        </authorList>
    </citation>
    <scope>NUCLEOTIDE SEQUENCE [LARGE SCALE GENOMIC DNA]</scope>
    <source>
        <strain evidence="9">JCM 17808</strain>
    </source>
</reference>
<organism evidence="8 9">
    <name type="scientific">Brevibacterium pityocampae</name>
    <dbReference type="NCBI Taxonomy" id="506594"/>
    <lineage>
        <taxon>Bacteria</taxon>
        <taxon>Bacillati</taxon>
        <taxon>Actinomycetota</taxon>
        <taxon>Actinomycetes</taxon>
        <taxon>Micrococcales</taxon>
        <taxon>Brevibacteriaceae</taxon>
        <taxon>Brevibacterium</taxon>
    </lineage>
</organism>
<dbReference type="InterPro" id="IPR006665">
    <property type="entry name" value="OmpA-like"/>
</dbReference>
<dbReference type="PRINTS" id="PR01021">
    <property type="entry name" value="OMPADOMAIN"/>
</dbReference>
<dbReference type="InterPro" id="IPR036737">
    <property type="entry name" value="OmpA-like_sf"/>
</dbReference>
<evidence type="ECO:0000256" key="6">
    <source>
        <dbReference type="SAM" id="SignalP"/>
    </source>
</evidence>
<feature type="domain" description="OmpA-like" evidence="7">
    <location>
        <begin position="75"/>
        <end position="192"/>
    </location>
</feature>
<accession>A0ABP8J367</accession>
<dbReference type="Proteomes" id="UP001500642">
    <property type="component" value="Unassembled WGS sequence"/>
</dbReference>
<dbReference type="PROSITE" id="PS51123">
    <property type="entry name" value="OMPA_2"/>
    <property type="match status" value="1"/>
</dbReference>
<feature type="compositionally biased region" description="Basic and acidic residues" evidence="5">
    <location>
        <begin position="117"/>
        <end position="128"/>
    </location>
</feature>
<dbReference type="PANTHER" id="PTHR30329">
    <property type="entry name" value="STATOR ELEMENT OF FLAGELLAR MOTOR COMPLEX"/>
    <property type="match status" value="1"/>
</dbReference>
<comment type="caution">
    <text evidence="8">The sequence shown here is derived from an EMBL/GenBank/DDBJ whole genome shotgun (WGS) entry which is preliminary data.</text>
</comment>
<protein>
    <submittedName>
        <fullName evidence="8">OmpA family protein</fullName>
    </submittedName>
</protein>
<evidence type="ECO:0000256" key="1">
    <source>
        <dbReference type="ARBA" id="ARBA00004442"/>
    </source>
</evidence>
<keyword evidence="9" id="KW-1185">Reference proteome</keyword>
<dbReference type="CDD" id="cd07185">
    <property type="entry name" value="OmpA_C-like"/>
    <property type="match status" value="1"/>
</dbReference>
<evidence type="ECO:0000256" key="2">
    <source>
        <dbReference type="ARBA" id="ARBA00023136"/>
    </source>
</evidence>
<dbReference type="PANTHER" id="PTHR30329:SF21">
    <property type="entry name" value="LIPOPROTEIN YIAD-RELATED"/>
    <property type="match status" value="1"/>
</dbReference>
<evidence type="ECO:0000313" key="9">
    <source>
        <dbReference type="Proteomes" id="UP001500642"/>
    </source>
</evidence>
<evidence type="ECO:0000313" key="8">
    <source>
        <dbReference type="EMBL" id="GAA4384212.1"/>
    </source>
</evidence>
<feature type="chain" id="PRO_5047358290" evidence="6">
    <location>
        <begin position="32"/>
        <end position="192"/>
    </location>
</feature>
<dbReference type="InterPro" id="IPR006664">
    <property type="entry name" value="OMP_bac"/>
</dbReference>
<dbReference type="SUPFAM" id="SSF103088">
    <property type="entry name" value="OmpA-like"/>
    <property type="match status" value="1"/>
</dbReference>
<name>A0ABP8J367_9MICO</name>
<dbReference type="EMBL" id="BAABGL010000002">
    <property type="protein sequence ID" value="GAA4384212.1"/>
    <property type="molecule type" value="Genomic_DNA"/>
</dbReference>
<gene>
    <name evidence="8" type="ORF">GCM10023167_04630</name>
</gene>
<dbReference type="Gene3D" id="3.30.1330.60">
    <property type="entry name" value="OmpA-like domain"/>
    <property type="match status" value="1"/>
</dbReference>
<evidence type="ECO:0000259" key="7">
    <source>
        <dbReference type="PROSITE" id="PS51123"/>
    </source>
</evidence>
<feature type="compositionally biased region" description="Basic and acidic residues" evidence="5">
    <location>
        <begin position="171"/>
        <end position="192"/>
    </location>
</feature>
<evidence type="ECO:0000256" key="4">
    <source>
        <dbReference type="PROSITE-ProRule" id="PRU00473"/>
    </source>
</evidence>
<proteinExistence type="predicted"/>
<feature type="region of interest" description="Disordered" evidence="5">
    <location>
        <begin position="117"/>
        <end position="192"/>
    </location>
</feature>
<dbReference type="RefSeq" id="WP_345029502.1">
    <property type="nucleotide sequence ID" value="NZ_BAABGL010000002.1"/>
</dbReference>
<keyword evidence="3" id="KW-0998">Cell outer membrane</keyword>
<keyword evidence="2 4" id="KW-0472">Membrane</keyword>
<dbReference type="Pfam" id="PF00691">
    <property type="entry name" value="OmpA"/>
    <property type="match status" value="1"/>
</dbReference>
<evidence type="ECO:0000256" key="3">
    <source>
        <dbReference type="ARBA" id="ARBA00023237"/>
    </source>
</evidence>
<evidence type="ECO:0000256" key="5">
    <source>
        <dbReference type="SAM" id="MobiDB-lite"/>
    </source>
</evidence>